<dbReference type="EMBL" id="UINC01141194">
    <property type="protein sequence ID" value="SVD28785.1"/>
    <property type="molecule type" value="Genomic_DNA"/>
</dbReference>
<keyword evidence="1" id="KW-1133">Transmembrane helix</keyword>
<evidence type="ECO:0008006" key="3">
    <source>
        <dbReference type="Google" id="ProtNLM"/>
    </source>
</evidence>
<evidence type="ECO:0000313" key="2">
    <source>
        <dbReference type="EMBL" id="SVD28785.1"/>
    </source>
</evidence>
<feature type="transmembrane region" description="Helical" evidence="1">
    <location>
        <begin position="72"/>
        <end position="91"/>
    </location>
</feature>
<feature type="non-terminal residue" evidence="2">
    <location>
        <position position="130"/>
    </location>
</feature>
<protein>
    <recommendedName>
        <fullName evidence="3">DUF998 domain-containing protein</fullName>
    </recommendedName>
</protein>
<evidence type="ECO:0000256" key="1">
    <source>
        <dbReference type="SAM" id="Phobius"/>
    </source>
</evidence>
<accession>A0A382U4E4</accession>
<keyword evidence="1" id="KW-0812">Transmembrane</keyword>
<proteinExistence type="predicted"/>
<gene>
    <name evidence="2" type="ORF">METZ01_LOCUS381639</name>
</gene>
<organism evidence="2">
    <name type="scientific">marine metagenome</name>
    <dbReference type="NCBI Taxonomy" id="408172"/>
    <lineage>
        <taxon>unclassified sequences</taxon>
        <taxon>metagenomes</taxon>
        <taxon>ecological metagenomes</taxon>
    </lineage>
</organism>
<feature type="transmembrane region" description="Helical" evidence="1">
    <location>
        <begin position="16"/>
        <end position="35"/>
    </location>
</feature>
<sequence length="130" mass="14145">MNKIEGNLWLIDLPRLILGFFVTVNIIAMLCYPGGTYLDHLNPGYSFTGNFLSDLGRTMSFSGEVNFLSSQLFNMALILSGGIFSVFYLRVHKVFAAENQHTLALIGSFFGALGGLSLVGVGLTPADLYL</sequence>
<keyword evidence="1" id="KW-0472">Membrane</keyword>
<name>A0A382U4E4_9ZZZZ</name>
<feature type="transmembrane region" description="Helical" evidence="1">
    <location>
        <begin position="103"/>
        <end position="123"/>
    </location>
</feature>
<dbReference type="AlphaFoldDB" id="A0A382U4E4"/>
<reference evidence="2" key="1">
    <citation type="submission" date="2018-05" db="EMBL/GenBank/DDBJ databases">
        <authorList>
            <person name="Lanie J.A."/>
            <person name="Ng W.-L."/>
            <person name="Kazmierczak K.M."/>
            <person name="Andrzejewski T.M."/>
            <person name="Davidsen T.M."/>
            <person name="Wayne K.J."/>
            <person name="Tettelin H."/>
            <person name="Glass J.I."/>
            <person name="Rusch D."/>
            <person name="Podicherti R."/>
            <person name="Tsui H.-C.T."/>
            <person name="Winkler M.E."/>
        </authorList>
    </citation>
    <scope>NUCLEOTIDE SEQUENCE</scope>
</reference>